<dbReference type="Proteomes" id="UP001524501">
    <property type="component" value="Unassembled WGS sequence"/>
</dbReference>
<dbReference type="RefSeq" id="WP_255973182.1">
    <property type="nucleotide sequence ID" value="NZ_JANFQF010000024.1"/>
</dbReference>
<keyword evidence="3" id="KW-1185">Reference proteome</keyword>
<protein>
    <submittedName>
        <fullName evidence="2">EAL domain-containing protein</fullName>
    </submittedName>
</protein>
<organism evidence="2 3">
    <name type="scientific">Rhodococcus tibetensis</name>
    <dbReference type="NCBI Taxonomy" id="2965064"/>
    <lineage>
        <taxon>Bacteria</taxon>
        <taxon>Bacillati</taxon>
        <taxon>Actinomycetota</taxon>
        <taxon>Actinomycetes</taxon>
        <taxon>Mycobacteriales</taxon>
        <taxon>Nocardiaceae</taxon>
        <taxon>Rhodococcus</taxon>
    </lineage>
</organism>
<accession>A0ABT1QIG4</accession>
<sequence>MFVIAPDRSVDTAERVDGLVVSPHTAAVRRLDNGALAALEVQLRGPSDGPLATPEALRTVARAMNEKRELDHLTWEVAGSVTADGVPVLVSIDLDSLPGLEGFATESPRRDIVVITAAILIADPSRALRAVADARSRGRLIAVDEVGTHPEAIALLSLVEPDVIQLAPVMITRRPDSDIARTAHAVAARVESSGAVVVATGVDTEVQRRRALSLGATYGVGGLLEEVESAPTSWPASATAEPFPPAPTWNTPEHATRSPHAIASSGRTAVRSFKRLLVTMSNTLETHAAAAGPETLVLGTFQRAEHFTDRTRARWQNMASRIAYAGVYGVGMGHTVDEGIHQAPLAADDELVEEWNVVVLGPHFSCVLSAVDLHRGEADSEREFDYVVSYDRSTVVQCARAVLDRFTADPNGAG</sequence>
<dbReference type="InterPro" id="IPR019278">
    <property type="entry name" value="DICT_dom"/>
</dbReference>
<gene>
    <name evidence="2" type="ORF">NOF53_23220</name>
</gene>
<comment type="caution">
    <text evidence="2">The sequence shown here is derived from an EMBL/GenBank/DDBJ whole genome shotgun (WGS) entry which is preliminary data.</text>
</comment>
<feature type="domain" description="EAL" evidence="1">
    <location>
        <begin position="7"/>
        <end position="227"/>
    </location>
</feature>
<dbReference type="EMBL" id="JANFQF010000024">
    <property type="protein sequence ID" value="MCQ4122036.1"/>
    <property type="molecule type" value="Genomic_DNA"/>
</dbReference>
<evidence type="ECO:0000313" key="3">
    <source>
        <dbReference type="Proteomes" id="UP001524501"/>
    </source>
</evidence>
<dbReference type="SMART" id="SM00052">
    <property type="entry name" value="EAL"/>
    <property type="match status" value="1"/>
</dbReference>
<evidence type="ECO:0000259" key="1">
    <source>
        <dbReference type="SMART" id="SM00052"/>
    </source>
</evidence>
<dbReference type="SUPFAM" id="SSF141868">
    <property type="entry name" value="EAL domain-like"/>
    <property type="match status" value="1"/>
</dbReference>
<proteinExistence type="predicted"/>
<dbReference type="Pfam" id="PF10069">
    <property type="entry name" value="DICT"/>
    <property type="match status" value="1"/>
</dbReference>
<dbReference type="InterPro" id="IPR035919">
    <property type="entry name" value="EAL_sf"/>
</dbReference>
<evidence type="ECO:0000313" key="2">
    <source>
        <dbReference type="EMBL" id="MCQ4122036.1"/>
    </source>
</evidence>
<dbReference type="InterPro" id="IPR001633">
    <property type="entry name" value="EAL_dom"/>
</dbReference>
<reference evidence="2 3" key="1">
    <citation type="submission" date="2022-07" db="EMBL/GenBank/DDBJ databases">
        <title>Degradation activity of malathion, p-nitrophenol and potential low-temperature adaptation strategy of Rhodococcus sp. FXJ9.536.</title>
        <authorList>
            <person name="Huang J."/>
            <person name="Huang Y."/>
        </authorList>
    </citation>
    <scope>NUCLEOTIDE SEQUENCE [LARGE SCALE GENOMIC DNA]</scope>
    <source>
        <strain evidence="2 3">FXJ9.536</strain>
    </source>
</reference>
<dbReference type="Gene3D" id="3.20.20.450">
    <property type="entry name" value="EAL domain"/>
    <property type="match status" value="1"/>
</dbReference>
<name>A0ABT1QIG4_9NOCA</name>
<dbReference type="Pfam" id="PF00563">
    <property type="entry name" value="EAL"/>
    <property type="match status" value="1"/>
</dbReference>